<comment type="similarity">
    <text evidence="2">In the C-terminal section; belongs to the trehalose phosphatase family.</text>
</comment>
<protein>
    <submittedName>
        <fullName evidence="3">Putative alphaalpha-trehalose-phosphate synthase</fullName>
    </submittedName>
</protein>
<dbReference type="PANTHER" id="PTHR10788">
    <property type="entry name" value="TREHALOSE-6-PHOSPHATE SYNTHASE"/>
    <property type="match status" value="1"/>
</dbReference>
<dbReference type="GO" id="GO:0005829">
    <property type="term" value="C:cytosol"/>
    <property type="evidence" value="ECO:0007669"/>
    <property type="project" value="TreeGrafter"/>
</dbReference>
<dbReference type="GO" id="GO:0005992">
    <property type="term" value="P:trehalose biosynthetic process"/>
    <property type="evidence" value="ECO:0007669"/>
    <property type="project" value="InterPro"/>
</dbReference>
<dbReference type="Pfam" id="PF02358">
    <property type="entry name" value="Trehalose_PPase"/>
    <property type="match status" value="1"/>
</dbReference>
<name>A0A392QQC8_9FABA</name>
<feature type="non-terminal residue" evidence="3">
    <location>
        <position position="66"/>
    </location>
</feature>
<evidence type="ECO:0000313" key="4">
    <source>
        <dbReference type="Proteomes" id="UP000265520"/>
    </source>
</evidence>
<accession>A0A392QQC8</accession>
<dbReference type="FunFam" id="3.40.50.1000:FF:000052">
    <property type="entry name" value="Alpha,alpha-trehalose-phosphate synthase [UDP-forming] 6"/>
    <property type="match status" value="1"/>
</dbReference>
<dbReference type="Proteomes" id="UP000265520">
    <property type="component" value="Unassembled WGS sequence"/>
</dbReference>
<comment type="caution">
    <text evidence="3">The sequence shown here is derived from an EMBL/GenBank/DDBJ whole genome shotgun (WGS) entry which is preliminary data.</text>
</comment>
<feature type="non-terminal residue" evidence="3">
    <location>
        <position position="1"/>
    </location>
</feature>
<comment type="similarity">
    <text evidence="1">In the N-terminal section; belongs to the glycosyltransferase 20 family.</text>
</comment>
<dbReference type="SUPFAM" id="SSF56784">
    <property type="entry name" value="HAD-like"/>
    <property type="match status" value="1"/>
</dbReference>
<dbReference type="InterPro" id="IPR001830">
    <property type="entry name" value="Glyco_trans_20"/>
</dbReference>
<evidence type="ECO:0000256" key="1">
    <source>
        <dbReference type="ARBA" id="ARBA00005409"/>
    </source>
</evidence>
<dbReference type="GO" id="GO:0004805">
    <property type="term" value="F:trehalose-phosphatase activity"/>
    <property type="evidence" value="ECO:0007669"/>
    <property type="project" value="TreeGrafter"/>
</dbReference>
<dbReference type="EMBL" id="LXQA010154254">
    <property type="protein sequence ID" value="MCI26593.1"/>
    <property type="molecule type" value="Genomic_DNA"/>
</dbReference>
<keyword evidence="4" id="KW-1185">Reference proteome</keyword>
<dbReference type="InterPro" id="IPR023214">
    <property type="entry name" value="HAD_sf"/>
</dbReference>
<evidence type="ECO:0000313" key="3">
    <source>
        <dbReference type="EMBL" id="MCI26593.1"/>
    </source>
</evidence>
<dbReference type="InterPro" id="IPR003337">
    <property type="entry name" value="Trehalose_PPase"/>
</dbReference>
<reference evidence="3 4" key="1">
    <citation type="journal article" date="2018" name="Front. Plant Sci.">
        <title>Red Clover (Trifolium pratense) and Zigzag Clover (T. medium) - A Picture of Genomic Similarities and Differences.</title>
        <authorList>
            <person name="Dluhosova J."/>
            <person name="Istvanek J."/>
            <person name="Nedelnik J."/>
            <person name="Repkova J."/>
        </authorList>
    </citation>
    <scope>NUCLEOTIDE SEQUENCE [LARGE SCALE GENOMIC DNA]</scope>
    <source>
        <strain evidence="4">cv. 10/8</strain>
        <tissue evidence="3">Leaf</tissue>
    </source>
</reference>
<organism evidence="3 4">
    <name type="scientific">Trifolium medium</name>
    <dbReference type="NCBI Taxonomy" id="97028"/>
    <lineage>
        <taxon>Eukaryota</taxon>
        <taxon>Viridiplantae</taxon>
        <taxon>Streptophyta</taxon>
        <taxon>Embryophyta</taxon>
        <taxon>Tracheophyta</taxon>
        <taxon>Spermatophyta</taxon>
        <taxon>Magnoliopsida</taxon>
        <taxon>eudicotyledons</taxon>
        <taxon>Gunneridae</taxon>
        <taxon>Pentapetalae</taxon>
        <taxon>rosids</taxon>
        <taxon>fabids</taxon>
        <taxon>Fabales</taxon>
        <taxon>Fabaceae</taxon>
        <taxon>Papilionoideae</taxon>
        <taxon>50 kb inversion clade</taxon>
        <taxon>NPAAA clade</taxon>
        <taxon>Hologalegina</taxon>
        <taxon>IRL clade</taxon>
        <taxon>Trifolieae</taxon>
        <taxon>Trifolium</taxon>
    </lineage>
</organism>
<sequence>WQAKELLVHLESMLANDPVVVKRGEHIVEVKPQGVSKGKVVEELISTMRNEGKSPDFLLCIGDDRS</sequence>
<dbReference type="Gene3D" id="3.30.70.1020">
    <property type="entry name" value="Trehalose-6-phosphate phosphatase related protein, domain 2"/>
    <property type="match status" value="1"/>
</dbReference>
<dbReference type="AlphaFoldDB" id="A0A392QQC8"/>
<proteinExistence type="inferred from homology"/>
<dbReference type="Gene3D" id="3.40.50.1000">
    <property type="entry name" value="HAD superfamily/HAD-like"/>
    <property type="match status" value="1"/>
</dbReference>
<evidence type="ECO:0000256" key="2">
    <source>
        <dbReference type="ARBA" id="ARBA00006330"/>
    </source>
</evidence>
<dbReference type="InterPro" id="IPR036412">
    <property type="entry name" value="HAD-like_sf"/>
</dbReference>
<dbReference type="PANTHER" id="PTHR10788:SF46">
    <property type="entry name" value="ALPHA,ALPHA-TREHALOSE-PHOSPHATE SYNTHASE [UDP-FORMING] 11-RELATED"/>
    <property type="match status" value="1"/>
</dbReference>